<accession>A0A0C3AU11</accession>
<sequence length="292" mass="32698">MEPNIHHTPISSHPPINDCVHLASDYASALVSAPLISSVTSLSLNVSSDPFSHQEIAPGNSLHLALQNENTLPQLTALVFDGRWISNIILQHRLIEKIRITPWLYPVALCQAALWSTIATSPGNPKALFVDDALRWLPDIISCPEKFHYLGIIGLFSFPRGRDKKVLRKIAPLASLPHLHTVCVDRTRNNETEHLPGDDITPRFIYLLGQELPTIEKVLVDSWGRRVNRPGPVLWERCEEGWATFQKRSNPVSYQDLVKDRATLRPESPQGTCCHDIPMGVTQRLELRTNGG</sequence>
<dbReference type="EMBL" id="KN824295">
    <property type="protein sequence ID" value="KIM28050.1"/>
    <property type="molecule type" value="Genomic_DNA"/>
</dbReference>
<organism evidence="1 2">
    <name type="scientific">Serendipita vermifera MAFF 305830</name>
    <dbReference type="NCBI Taxonomy" id="933852"/>
    <lineage>
        <taxon>Eukaryota</taxon>
        <taxon>Fungi</taxon>
        <taxon>Dikarya</taxon>
        <taxon>Basidiomycota</taxon>
        <taxon>Agaricomycotina</taxon>
        <taxon>Agaricomycetes</taxon>
        <taxon>Sebacinales</taxon>
        <taxon>Serendipitaceae</taxon>
        <taxon>Serendipita</taxon>
    </lineage>
</organism>
<reference evidence="2" key="2">
    <citation type="submission" date="2015-01" db="EMBL/GenBank/DDBJ databases">
        <title>Evolutionary Origins and Diversification of the Mycorrhizal Mutualists.</title>
        <authorList>
            <consortium name="DOE Joint Genome Institute"/>
            <consortium name="Mycorrhizal Genomics Consortium"/>
            <person name="Kohler A."/>
            <person name="Kuo A."/>
            <person name="Nagy L.G."/>
            <person name="Floudas D."/>
            <person name="Copeland A."/>
            <person name="Barry K.W."/>
            <person name="Cichocki N."/>
            <person name="Veneault-Fourrey C."/>
            <person name="LaButti K."/>
            <person name="Lindquist E.A."/>
            <person name="Lipzen A."/>
            <person name="Lundell T."/>
            <person name="Morin E."/>
            <person name="Murat C."/>
            <person name="Riley R."/>
            <person name="Ohm R."/>
            <person name="Sun H."/>
            <person name="Tunlid A."/>
            <person name="Henrissat B."/>
            <person name="Grigoriev I.V."/>
            <person name="Hibbett D.S."/>
            <person name="Martin F."/>
        </authorList>
    </citation>
    <scope>NUCLEOTIDE SEQUENCE [LARGE SCALE GENOMIC DNA]</scope>
    <source>
        <strain evidence="2">MAFF 305830</strain>
    </source>
</reference>
<evidence type="ECO:0000313" key="2">
    <source>
        <dbReference type="Proteomes" id="UP000054097"/>
    </source>
</evidence>
<dbReference type="HOGENOM" id="CLU_062078_0_0_1"/>
<reference evidence="1 2" key="1">
    <citation type="submission" date="2014-04" db="EMBL/GenBank/DDBJ databases">
        <authorList>
            <consortium name="DOE Joint Genome Institute"/>
            <person name="Kuo A."/>
            <person name="Zuccaro A."/>
            <person name="Kohler A."/>
            <person name="Nagy L.G."/>
            <person name="Floudas D."/>
            <person name="Copeland A."/>
            <person name="Barry K.W."/>
            <person name="Cichocki N."/>
            <person name="Veneault-Fourrey C."/>
            <person name="LaButti K."/>
            <person name="Lindquist E.A."/>
            <person name="Lipzen A."/>
            <person name="Lundell T."/>
            <person name="Morin E."/>
            <person name="Murat C."/>
            <person name="Sun H."/>
            <person name="Tunlid A."/>
            <person name="Henrissat B."/>
            <person name="Grigoriev I.V."/>
            <person name="Hibbett D.S."/>
            <person name="Martin F."/>
            <person name="Nordberg H.P."/>
            <person name="Cantor M.N."/>
            <person name="Hua S.X."/>
        </authorList>
    </citation>
    <scope>NUCLEOTIDE SEQUENCE [LARGE SCALE GENOMIC DNA]</scope>
    <source>
        <strain evidence="1 2">MAFF 305830</strain>
    </source>
</reference>
<gene>
    <name evidence="1" type="ORF">M408DRAFT_147598</name>
</gene>
<protein>
    <submittedName>
        <fullName evidence="1">Uncharacterized protein</fullName>
    </submittedName>
</protein>
<dbReference type="AlphaFoldDB" id="A0A0C3AU11"/>
<keyword evidence="2" id="KW-1185">Reference proteome</keyword>
<evidence type="ECO:0000313" key="1">
    <source>
        <dbReference type="EMBL" id="KIM28050.1"/>
    </source>
</evidence>
<name>A0A0C3AU11_SERVB</name>
<dbReference type="Proteomes" id="UP000054097">
    <property type="component" value="Unassembled WGS sequence"/>
</dbReference>
<proteinExistence type="predicted"/>